<proteinExistence type="predicted"/>
<evidence type="ECO:0008006" key="3">
    <source>
        <dbReference type="Google" id="ProtNLM"/>
    </source>
</evidence>
<dbReference type="InterPro" id="IPR019412">
    <property type="entry name" value="IML2/TPR_39"/>
</dbReference>
<dbReference type="OrthoDB" id="2154985at2759"/>
<evidence type="ECO:0000313" key="2">
    <source>
        <dbReference type="Proteomes" id="UP000027195"/>
    </source>
</evidence>
<reference evidence="2" key="1">
    <citation type="journal article" date="2014" name="Proc. Natl. Acad. Sci. U.S.A.">
        <title>Extensive sampling of basidiomycete genomes demonstrates inadequacy of the white-rot/brown-rot paradigm for wood decay fungi.</title>
        <authorList>
            <person name="Riley R."/>
            <person name="Salamov A.A."/>
            <person name="Brown D.W."/>
            <person name="Nagy L.G."/>
            <person name="Floudas D."/>
            <person name="Held B.W."/>
            <person name="Levasseur A."/>
            <person name="Lombard V."/>
            <person name="Morin E."/>
            <person name="Otillar R."/>
            <person name="Lindquist E.A."/>
            <person name="Sun H."/>
            <person name="LaButti K.M."/>
            <person name="Schmutz J."/>
            <person name="Jabbour D."/>
            <person name="Luo H."/>
            <person name="Baker S.E."/>
            <person name="Pisabarro A.G."/>
            <person name="Walton J.D."/>
            <person name="Blanchette R.A."/>
            <person name="Henrissat B."/>
            <person name="Martin F."/>
            <person name="Cullen D."/>
            <person name="Hibbett D.S."/>
            <person name="Grigoriev I.V."/>
        </authorList>
    </citation>
    <scope>NUCLEOTIDE SEQUENCE [LARGE SCALE GENOMIC DNA]</scope>
    <source>
        <strain evidence="2">FD-172 SS1</strain>
    </source>
</reference>
<dbReference type="AlphaFoldDB" id="A0A067MLF0"/>
<dbReference type="InterPro" id="IPR011990">
    <property type="entry name" value="TPR-like_helical_dom_sf"/>
</dbReference>
<gene>
    <name evidence="1" type="ORF">BOTBODRAFT_31034</name>
</gene>
<organism evidence="1 2">
    <name type="scientific">Botryobasidium botryosum (strain FD-172 SS1)</name>
    <dbReference type="NCBI Taxonomy" id="930990"/>
    <lineage>
        <taxon>Eukaryota</taxon>
        <taxon>Fungi</taxon>
        <taxon>Dikarya</taxon>
        <taxon>Basidiomycota</taxon>
        <taxon>Agaricomycotina</taxon>
        <taxon>Agaricomycetes</taxon>
        <taxon>Cantharellales</taxon>
        <taxon>Botryobasidiaceae</taxon>
        <taxon>Botryobasidium</taxon>
    </lineage>
</organism>
<accession>A0A067MLF0</accession>
<name>A0A067MLF0_BOTB1</name>
<dbReference type="GO" id="GO:0005829">
    <property type="term" value="C:cytosol"/>
    <property type="evidence" value="ECO:0007669"/>
    <property type="project" value="TreeGrafter"/>
</dbReference>
<sequence>MAATVPELESATQGFSHFFNDDLEQARNVLNEGTTPFHLLGLGVVTFMQAALGMEDNVLPQATEALAKAEASAKAAHKAAKSLTPYGQFPAGIEWEILHADAVLLHGLTLALSESYMGYLQCMYSLNNSHGKFNKIFKTVFPNGLDAYPTPATSRNASSTNLRSSLAAPSTGRSLFGRWASPSSTSLATPEVSGDSQPQGPLDELVVSGAAFGFGLFNLVFSLLPGSVKRVVGLFGFQSDRQLGLRALAVAAKGKDVHSNFAALVLMTYQGVVLLMSGYQADESHILKQYGAMLDSVESRFPNGSLWLLNRAKLARYTGNAAKAISILQSGLGPERPVRFIQADTMLVFELAWILLAERQYEQSAETFLKLLTLNTWSHATYTFMAAGCYIAMNTPDARQKARALLDTVPSLLDRRKMGGKDLPAEVYIRKKLAFYKRKQVRWSGEEKEADYIDCIRMSPAEEMAIFWNTHQRITKEAAEAHINDLLVFTPRVSLASPYSASLPLPPAGKRDDLDTPDELSVRDLLLGILHRSAGHFGPSRTFLAAATQREVEGKWVLCHAWFELAVLDVLEAQAADSGGEAEIEGPKPNKNGRAAGNAWRGALKSAGDHLEKASSGSANTDLSSRLDSRITMLRDELENKKRMLGISL</sequence>
<dbReference type="Proteomes" id="UP000027195">
    <property type="component" value="Unassembled WGS sequence"/>
</dbReference>
<dbReference type="SUPFAM" id="SSF48452">
    <property type="entry name" value="TPR-like"/>
    <property type="match status" value="1"/>
</dbReference>
<dbReference type="PANTHER" id="PTHR31859:SF1">
    <property type="entry name" value="TETRATRICOPEPTIDE REPEAT PROTEIN 39C"/>
    <property type="match status" value="1"/>
</dbReference>
<evidence type="ECO:0000313" key="1">
    <source>
        <dbReference type="EMBL" id="KDQ16344.1"/>
    </source>
</evidence>
<dbReference type="GO" id="GO:0005741">
    <property type="term" value="C:mitochondrial outer membrane"/>
    <property type="evidence" value="ECO:0007669"/>
    <property type="project" value="TreeGrafter"/>
</dbReference>
<keyword evidence="2" id="KW-1185">Reference proteome</keyword>
<dbReference type="HOGENOM" id="CLU_023297_0_0_1"/>
<dbReference type="Gene3D" id="1.25.40.10">
    <property type="entry name" value="Tetratricopeptide repeat domain"/>
    <property type="match status" value="1"/>
</dbReference>
<dbReference type="InParanoid" id="A0A067MLF0"/>
<dbReference type="Pfam" id="PF10300">
    <property type="entry name" value="Iml2-TPR_39"/>
    <property type="match status" value="1"/>
</dbReference>
<dbReference type="PANTHER" id="PTHR31859">
    <property type="entry name" value="TETRATRICOPEPTIDE REPEAT PROTEIN 39 FAMILY MEMBER"/>
    <property type="match status" value="1"/>
</dbReference>
<dbReference type="EMBL" id="KL198028">
    <property type="protein sequence ID" value="KDQ16344.1"/>
    <property type="molecule type" value="Genomic_DNA"/>
</dbReference>
<protein>
    <recommendedName>
        <fullName evidence="3">Mitochondrial outer membrane protein IML2</fullName>
    </recommendedName>
</protein>
<dbReference type="GO" id="GO:0005634">
    <property type="term" value="C:nucleus"/>
    <property type="evidence" value="ECO:0007669"/>
    <property type="project" value="TreeGrafter"/>
</dbReference>